<evidence type="ECO:0000256" key="1">
    <source>
        <dbReference type="SAM" id="MobiDB-lite"/>
    </source>
</evidence>
<feature type="region of interest" description="Disordered" evidence="1">
    <location>
        <begin position="51"/>
        <end position="70"/>
    </location>
</feature>
<accession>A0A4Z2IZ25</accession>
<evidence type="ECO:0000313" key="2">
    <source>
        <dbReference type="EMBL" id="TNN82804.1"/>
    </source>
</evidence>
<dbReference type="AlphaFoldDB" id="A0A4Z2IZ25"/>
<organism evidence="2 3">
    <name type="scientific">Liparis tanakae</name>
    <name type="common">Tanaka's snailfish</name>
    <dbReference type="NCBI Taxonomy" id="230148"/>
    <lineage>
        <taxon>Eukaryota</taxon>
        <taxon>Metazoa</taxon>
        <taxon>Chordata</taxon>
        <taxon>Craniata</taxon>
        <taxon>Vertebrata</taxon>
        <taxon>Euteleostomi</taxon>
        <taxon>Actinopterygii</taxon>
        <taxon>Neopterygii</taxon>
        <taxon>Teleostei</taxon>
        <taxon>Neoteleostei</taxon>
        <taxon>Acanthomorphata</taxon>
        <taxon>Eupercaria</taxon>
        <taxon>Perciformes</taxon>
        <taxon>Cottioidei</taxon>
        <taxon>Cottales</taxon>
        <taxon>Liparidae</taxon>
        <taxon>Liparis</taxon>
    </lineage>
</organism>
<sequence length="178" mass="19422">MTDRCDRASRMLNQTPMFWARSATGRRYSHVNLCASRRISTQLLRRAKSGARGNAATKMWRPSSGAPQAGKVRLETGAADPERQALATPRPDAAWTQCHQQDALLPDVVQWLVLVPFTPAGPVVVENLPLVQLIGADIVLRELEGALWAGKQQQQQQQKVLIGDGNGARAFSSDLISG</sequence>
<protein>
    <submittedName>
        <fullName evidence="2">Uncharacterized protein</fullName>
    </submittedName>
</protein>
<gene>
    <name evidence="2" type="ORF">EYF80_007046</name>
</gene>
<evidence type="ECO:0000313" key="3">
    <source>
        <dbReference type="Proteomes" id="UP000314294"/>
    </source>
</evidence>
<name>A0A4Z2IZ25_9TELE</name>
<dbReference type="EMBL" id="SRLO01000037">
    <property type="protein sequence ID" value="TNN82804.1"/>
    <property type="molecule type" value="Genomic_DNA"/>
</dbReference>
<keyword evidence="3" id="KW-1185">Reference proteome</keyword>
<dbReference type="Proteomes" id="UP000314294">
    <property type="component" value="Unassembled WGS sequence"/>
</dbReference>
<proteinExistence type="predicted"/>
<reference evidence="2 3" key="1">
    <citation type="submission" date="2019-03" db="EMBL/GenBank/DDBJ databases">
        <title>First draft genome of Liparis tanakae, snailfish: a comprehensive survey of snailfish specific genes.</title>
        <authorList>
            <person name="Kim W."/>
            <person name="Song I."/>
            <person name="Jeong J.-H."/>
            <person name="Kim D."/>
            <person name="Kim S."/>
            <person name="Ryu S."/>
            <person name="Song J.Y."/>
            <person name="Lee S.K."/>
        </authorList>
    </citation>
    <scope>NUCLEOTIDE SEQUENCE [LARGE SCALE GENOMIC DNA]</scope>
    <source>
        <tissue evidence="2">Muscle</tissue>
    </source>
</reference>
<comment type="caution">
    <text evidence="2">The sequence shown here is derived from an EMBL/GenBank/DDBJ whole genome shotgun (WGS) entry which is preliminary data.</text>
</comment>